<dbReference type="KEGG" id="cpoy:GP475_04935"/>
<dbReference type="RefSeq" id="WP_187975520.1">
    <property type="nucleotide sequence ID" value="NZ_CP046884.1"/>
</dbReference>
<dbReference type="AlphaFoldDB" id="A0A7H0SND5"/>
<dbReference type="Pfam" id="PF10739">
    <property type="entry name" value="DUF2550"/>
    <property type="match status" value="1"/>
</dbReference>
<accession>A0A7H0SND5</accession>
<evidence type="ECO:0000313" key="1">
    <source>
        <dbReference type="EMBL" id="QNQ90060.1"/>
    </source>
</evidence>
<proteinExistence type="predicted"/>
<name>A0A7H0SND5_9CORY</name>
<gene>
    <name evidence="1" type="ORF">GP475_04935</name>
</gene>
<keyword evidence="2" id="KW-1185">Reference proteome</keyword>
<sequence length="149" mass="17299">MGYVTWCMVILLFALCSLGMWRFFMLRSRGTTVVLRRLPAEGLHGWRHGILHYRRNDLDYYKLRSLSPLADLVVHRSEVAVIGRRATSEPEASFLPPDLHILKLQIKNHGYELAINTRGEMALTAWLESAPDIRQERMDPKSLRKHLHP</sequence>
<dbReference type="Proteomes" id="UP000516320">
    <property type="component" value="Chromosome"/>
</dbReference>
<protein>
    <submittedName>
        <fullName evidence="1">DUF2550 family protein</fullName>
    </submittedName>
</protein>
<evidence type="ECO:0000313" key="2">
    <source>
        <dbReference type="Proteomes" id="UP000516320"/>
    </source>
</evidence>
<dbReference type="EMBL" id="CP046884">
    <property type="protein sequence ID" value="QNQ90060.1"/>
    <property type="molecule type" value="Genomic_DNA"/>
</dbReference>
<reference evidence="1 2" key="1">
    <citation type="submission" date="2019-12" db="EMBL/GenBank/DDBJ databases">
        <title>Corynebacterium sp. nov., isolated from feces of the Anser Albifrons in China.</title>
        <authorList>
            <person name="Liu Q."/>
        </authorList>
    </citation>
    <scope>NUCLEOTIDE SEQUENCE [LARGE SCALE GENOMIC DNA]</scope>
    <source>
        <strain evidence="1 2">4H37-19</strain>
    </source>
</reference>
<organism evidence="1 2">
    <name type="scientific">Corynebacterium poyangense</name>
    <dbReference type="NCBI Taxonomy" id="2684405"/>
    <lineage>
        <taxon>Bacteria</taxon>
        <taxon>Bacillati</taxon>
        <taxon>Actinomycetota</taxon>
        <taxon>Actinomycetes</taxon>
        <taxon>Mycobacteriales</taxon>
        <taxon>Corynebacteriaceae</taxon>
        <taxon>Corynebacterium</taxon>
    </lineage>
</organism>
<dbReference type="InterPro" id="IPR019675">
    <property type="entry name" value="DUF2550"/>
</dbReference>